<evidence type="ECO:0000256" key="2">
    <source>
        <dbReference type="ARBA" id="ARBA00022771"/>
    </source>
</evidence>
<keyword evidence="5" id="KW-0732">Signal</keyword>
<dbReference type="InterPro" id="IPR019786">
    <property type="entry name" value="Zinc_finger_PHD-type_CS"/>
</dbReference>
<proteinExistence type="predicted"/>
<dbReference type="SMART" id="SM00249">
    <property type="entry name" value="PHD"/>
    <property type="match status" value="2"/>
</dbReference>
<gene>
    <name evidence="7" type="ORF">PLOB_00003661</name>
</gene>
<keyword evidence="2 4" id="KW-0863">Zinc-finger</keyword>
<name>A0ABN8QBR8_9CNID</name>
<dbReference type="PROSITE" id="PS01359">
    <property type="entry name" value="ZF_PHD_1"/>
    <property type="match status" value="1"/>
</dbReference>
<evidence type="ECO:0000256" key="5">
    <source>
        <dbReference type="SAM" id="SignalP"/>
    </source>
</evidence>
<dbReference type="Pfam" id="PF00628">
    <property type="entry name" value="PHD"/>
    <property type="match status" value="1"/>
</dbReference>
<organism evidence="7 8">
    <name type="scientific">Porites lobata</name>
    <dbReference type="NCBI Taxonomy" id="104759"/>
    <lineage>
        <taxon>Eukaryota</taxon>
        <taxon>Metazoa</taxon>
        <taxon>Cnidaria</taxon>
        <taxon>Anthozoa</taxon>
        <taxon>Hexacorallia</taxon>
        <taxon>Scleractinia</taxon>
        <taxon>Fungiina</taxon>
        <taxon>Poritidae</taxon>
        <taxon>Porites</taxon>
    </lineage>
</organism>
<keyword evidence="1" id="KW-0479">Metal-binding</keyword>
<keyword evidence="3" id="KW-0862">Zinc</keyword>
<comment type="caution">
    <text evidence="7">The sequence shown here is derived from an EMBL/GenBank/DDBJ whole genome shotgun (WGS) entry which is preliminary data.</text>
</comment>
<dbReference type="InterPro" id="IPR019787">
    <property type="entry name" value="Znf_PHD-finger"/>
</dbReference>
<dbReference type="InterPro" id="IPR013083">
    <property type="entry name" value="Znf_RING/FYVE/PHD"/>
</dbReference>
<feature type="signal peptide" evidence="5">
    <location>
        <begin position="1"/>
        <end position="21"/>
    </location>
</feature>
<dbReference type="Gene3D" id="3.30.40.10">
    <property type="entry name" value="Zinc/RING finger domain, C3HC4 (zinc finger)"/>
    <property type="match status" value="1"/>
</dbReference>
<dbReference type="Proteomes" id="UP001159405">
    <property type="component" value="Unassembled WGS sequence"/>
</dbReference>
<evidence type="ECO:0000313" key="7">
    <source>
        <dbReference type="EMBL" id="CAH3159406.1"/>
    </source>
</evidence>
<dbReference type="InterPro" id="IPR001965">
    <property type="entry name" value="Znf_PHD"/>
</dbReference>
<evidence type="ECO:0000256" key="1">
    <source>
        <dbReference type="ARBA" id="ARBA00022723"/>
    </source>
</evidence>
<evidence type="ECO:0000256" key="3">
    <source>
        <dbReference type="ARBA" id="ARBA00022833"/>
    </source>
</evidence>
<dbReference type="SUPFAM" id="SSF57903">
    <property type="entry name" value="FYVE/PHD zinc finger"/>
    <property type="match status" value="1"/>
</dbReference>
<sequence length="200" mass="22481">MQAQMWVCGVCHGFFIVWTKGAPPYYERVELYMEFCLNVVNNITLFDKSFVLPCLLGYRDIFDCPKCNKVILEEDEIGDSVKENSICCDTCSTWWHLLCADLTMSTADALDSWVCQTCLADAANAIHSDDDLEFNFAQESDEMVTSIDVNHVCPVCSMKSIPVNGEHVCTVCKKAVHAWCSNHENITNSADLICNYCISD</sequence>
<accession>A0ABN8QBR8</accession>
<keyword evidence="8" id="KW-1185">Reference proteome</keyword>
<dbReference type="EMBL" id="CALNXK010000113">
    <property type="protein sequence ID" value="CAH3159406.1"/>
    <property type="molecule type" value="Genomic_DNA"/>
</dbReference>
<evidence type="ECO:0000256" key="4">
    <source>
        <dbReference type="PROSITE-ProRule" id="PRU00146"/>
    </source>
</evidence>
<protein>
    <recommendedName>
        <fullName evidence="6">PHD-type domain-containing protein</fullName>
    </recommendedName>
</protein>
<dbReference type="PROSITE" id="PS50016">
    <property type="entry name" value="ZF_PHD_2"/>
    <property type="match status" value="1"/>
</dbReference>
<dbReference type="InterPro" id="IPR011011">
    <property type="entry name" value="Znf_FYVE_PHD"/>
</dbReference>
<reference evidence="7 8" key="1">
    <citation type="submission" date="2022-05" db="EMBL/GenBank/DDBJ databases">
        <authorList>
            <consortium name="Genoscope - CEA"/>
            <person name="William W."/>
        </authorList>
    </citation>
    <scope>NUCLEOTIDE SEQUENCE [LARGE SCALE GENOMIC DNA]</scope>
</reference>
<feature type="domain" description="PHD-type" evidence="6">
    <location>
        <begin position="61"/>
        <end position="121"/>
    </location>
</feature>
<evidence type="ECO:0000259" key="6">
    <source>
        <dbReference type="PROSITE" id="PS50016"/>
    </source>
</evidence>
<feature type="chain" id="PRO_5046963485" description="PHD-type domain-containing protein" evidence="5">
    <location>
        <begin position="22"/>
        <end position="200"/>
    </location>
</feature>
<evidence type="ECO:0000313" key="8">
    <source>
        <dbReference type="Proteomes" id="UP001159405"/>
    </source>
</evidence>